<reference evidence="2" key="1">
    <citation type="submission" date="2020-11" db="EMBL/GenBank/DDBJ databases">
        <authorList>
            <person name="Tran Van P."/>
        </authorList>
    </citation>
    <scope>NUCLEOTIDE SEQUENCE</scope>
</reference>
<dbReference type="AlphaFoldDB" id="A0A7R9ED46"/>
<feature type="compositionally biased region" description="Low complexity" evidence="1">
    <location>
        <begin position="43"/>
        <end position="54"/>
    </location>
</feature>
<feature type="region of interest" description="Disordered" evidence="1">
    <location>
        <begin position="43"/>
        <end position="70"/>
    </location>
</feature>
<evidence type="ECO:0000256" key="1">
    <source>
        <dbReference type="SAM" id="MobiDB-lite"/>
    </source>
</evidence>
<protein>
    <submittedName>
        <fullName evidence="2">Uncharacterized protein</fullName>
    </submittedName>
</protein>
<dbReference type="EMBL" id="OB794981">
    <property type="protein sequence ID" value="CAD7431472.1"/>
    <property type="molecule type" value="Genomic_DNA"/>
</dbReference>
<proteinExistence type="predicted"/>
<evidence type="ECO:0000313" key="2">
    <source>
        <dbReference type="EMBL" id="CAD7431472.1"/>
    </source>
</evidence>
<accession>A0A7R9ED46</accession>
<name>A0A7R9ED46_9NEOP</name>
<sequence length="251" mass="26948">MVGEGGGGARDTATNAFPVLWGKWVLGEIFLGLSHDRPTTQISLSLSPPASSGGDRVRVLPSSRDSNQSLGMFDQRLNSRLAQHLYPSDGVVNSRACWLVSTQRLFNLGVTTPATFTLHSSSSGGGKDGGSVHPSTCTSEGLPVVSECAPQTARVSSNHSSMSVPRVPSPPPPEVNTPVAENWCYTQAHNYIWGAWLHASCLHDLSLRTFLGRHQGKASELHTPALDCPTVTRDFLNLNLNAIQSPRSIRK</sequence>
<gene>
    <name evidence="2" type="ORF">TMSB3V08_LOCUS8204</name>
</gene>
<organism evidence="2">
    <name type="scientific">Timema monikensis</name>
    <dbReference type="NCBI Taxonomy" id="170555"/>
    <lineage>
        <taxon>Eukaryota</taxon>
        <taxon>Metazoa</taxon>
        <taxon>Ecdysozoa</taxon>
        <taxon>Arthropoda</taxon>
        <taxon>Hexapoda</taxon>
        <taxon>Insecta</taxon>
        <taxon>Pterygota</taxon>
        <taxon>Neoptera</taxon>
        <taxon>Polyneoptera</taxon>
        <taxon>Phasmatodea</taxon>
        <taxon>Timematodea</taxon>
        <taxon>Timematoidea</taxon>
        <taxon>Timematidae</taxon>
        <taxon>Timema</taxon>
    </lineage>
</organism>